<evidence type="ECO:0000256" key="1">
    <source>
        <dbReference type="ARBA" id="ARBA00022676"/>
    </source>
</evidence>
<dbReference type="EMBL" id="FTMS01000018">
    <property type="protein sequence ID" value="SIQ91066.1"/>
    <property type="molecule type" value="Genomic_DNA"/>
</dbReference>
<keyword evidence="2" id="KW-0808">Transferase</keyword>
<dbReference type="STRING" id="159291.SAMN05920897_1183"/>
<dbReference type="InterPro" id="IPR016377">
    <property type="entry name" value="Sucrose_GGa_phosphorylase-rel"/>
</dbReference>
<dbReference type="Gene3D" id="3.90.400.10">
    <property type="entry name" value="Oligo-1,6-glucosidase, Domain 2"/>
    <property type="match status" value="1"/>
</dbReference>
<dbReference type="SMART" id="SM00642">
    <property type="entry name" value="Aamy"/>
    <property type="match status" value="1"/>
</dbReference>
<dbReference type="InterPro" id="IPR017853">
    <property type="entry name" value="GH"/>
</dbReference>
<sequence length="612" mass="68049">MNIKDNTTVRSLAEALFPGESARFLDSLEEVLDRRASRRSSGSDSSGEVPFSREDIVLITYGDQFLPEPGSIPEKPEASPLEGLLHIAREYFQGIISCIHILPFFPYTSDDGFSVSDYTRVNPDLGSWEPIQELAKTFRLAFDLVLNHTSASHEWFQGFLRGDPRYENFYLHRPADYDTSRVVRPRVHPLLTPFTRPGSNPGEEALHVWTTFSEDQVDLNYANPEVMVRIIDTLLLYVERGASMIRLDAIAYLWKEDGTPCIHHPCTHRAVQLIRALVDHMALNTVLLTETNVPHQENISYFGNGRNEAHLVYNFALPPLTLQAFTAGTAEHLTRWARTLPEPSKQRTFLNFLASHDGIGVTPAADWLTAGEMAELLRTVEARGGLVSWKSTPSGEVPYELNINYASALADPELPRELQIRAFISAHAIMLALAGIPGIYVHSLIGSENWDDGPRVCGHNRAINREKLSLSRLEADLADPSSRRHRVFSALKHLIALRKEEPLFSPEAPQTVLTNLPREVFGLLRSTGDRQILCLTNTSARQVALPARLALSAPVVAPTAGSAAAPKAGLDGPGWQDLISRREIDTTIDSGVGEISLAPFETLWLLRKEMKP</sequence>
<evidence type="ECO:0000313" key="5">
    <source>
        <dbReference type="EMBL" id="SIQ91066.1"/>
    </source>
</evidence>
<dbReference type="CDD" id="cd11356">
    <property type="entry name" value="AmyAc_Sucrose_phosphorylase-like_1"/>
    <property type="match status" value="1"/>
</dbReference>
<dbReference type="GO" id="GO:0005975">
    <property type="term" value="P:carbohydrate metabolic process"/>
    <property type="evidence" value="ECO:0007669"/>
    <property type="project" value="InterPro"/>
</dbReference>
<accession>A0A1N6WM13</accession>
<dbReference type="PANTHER" id="PTHR10357">
    <property type="entry name" value="ALPHA-AMYLASE FAMILY MEMBER"/>
    <property type="match status" value="1"/>
</dbReference>
<dbReference type="PANTHER" id="PTHR10357:SF214">
    <property type="entry name" value="GLUCOSYLGLYCERATE PHOSPHORYLASE"/>
    <property type="match status" value="1"/>
</dbReference>
<feature type="binding site" evidence="3">
    <location>
        <position position="148"/>
    </location>
    <ligand>
        <name>substrate</name>
    </ligand>
</feature>
<gene>
    <name evidence="5" type="ORF">SAMN05920897_1183</name>
</gene>
<keyword evidence="1" id="KW-0328">Glycosyltransferase</keyword>
<organism evidence="5 6">
    <name type="scientific">Alkalispirochaeta americana</name>
    <dbReference type="NCBI Taxonomy" id="159291"/>
    <lineage>
        <taxon>Bacteria</taxon>
        <taxon>Pseudomonadati</taxon>
        <taxon>Spirochaetota</taxon>
        <taxon>Spirochaetia</taxon>
        <taxon>Spirochaetales</taxon>
        <taxon>Spirochaetaceae</taxon>
        <taxon>Alkalispirochaeta</taxon>
    </lineage>
</organism>
<evidence type="ECO:0000256" key="2">
    <source>
        <dbReference type="ARBA" id="ARBA00022679"/>
    </source>
</evidence>
<feature type="binding site" evidence="3">
    <location>
        <position position="461"/>
    </location>
    <ligand>
        <name>substrate</name>
    </ligand>
</feature>
<dbReference type="SUPFAM" id="SSF51445">
    <property type="entry name" value="(Trans)glycosidases"/>
    <property type="match status" value="1"/>
</dbReference>
<keyword evidence="6" id="KW-1185">Reference proteome</keyword>
<dbReference type="OrthoDB" id="9805159at2"/>
<dbReference type="PIRSF" id="PIRSF003059">
    <property type="entry name" value="Sucrose_phosphorylase"/>
    <property type="match status" value="1"/>
</dbReference>
<name>A0A1N6WM13_9SPIO</name>
<evidence type="ECO:0000313" key="6">
    <source>
        <dbReference type="Proteomes" id="UP000186400"/>
    </source>
</evidence>
<feature type="binding site" evidence="3">
    <location>
        <begin position="356"/>
        <end position="357"/>
    </location>
    <ligand>
        <name>substrate</name>
    </ligand>
</feature>
<dbReference type="GO" id="GO:0016757">
    <property type="term" value="F:glycosyltransferase activity"/>
    <property type="evidence" value="ECO:0007669"/>
    <property type="project" value="UniProtKB-KW"/>
</dbReference>
<feature type="binding site" evidence="3">
    <location>
        <begin position="246"/>
        <end position="248"/>
    </location>
    <ligand>
        <name>substrate</name>
    </ligand>
</feature>
<proteinExistence type="predicted"/>
<dbReference type="InterPro" id="IPR045857">
    <property type="entry name" value="O16G_dom_2"/>
</dbReference>
<dbReference type="RefSeq" id="WP_076489666.1">
    <property type="nucleotide sequence ID" value="NZ_FTMS01000018.1"/>
</dbReference>
<evidence type="ECO:0000256" key="3">
    <source>
        <dbReference type="PIRSR" id="PIRSR003059-2"/>
    </source>
</evidence>
<dbReference type="Pfam" id="PF00128">
    <property type="entry name" value="Alpha-amylase"/>
    <property type="match status" value="1"/>
</dbReference>
<feature type="domain" description="Glycosyl hydrolase family 13 catalytic" evidence="4">
    <location>
        <begin position="82"/>
        <end position="498"/>
    </location>
</feature>
<dbReference type="AlphaFoldDB" id="A0A1N6WM13"/>
<reference evidence="6" key="1">
    <citation type="submission" date="2017-01" db="EMBL/GenBank/DDBJ databases">
        <authorList>
            <person name="Varghese N."/>
            <person name="Submissions S."/>
        </authorList>
    </citation>
    <scope>NUCLEOTIDE SEQUENCE [LARGE SCALE GENOMIC DNA]</scope>
    <source>
        <strain evidence="6">ASpG1</strain>
    </source>
</reference>
<dbReference type="Gene3D" id="3.20.20.80">
    <property type="entry name" value="Glycosidases"/>
    <property type="match status" value="1"/>
</dbReference>
<feature type="binding site" evidence="3">
    <location>
        <position position="110"/>
    </location>
    <ligand>
        <name>substrate</name>
    </ligand>
</feature>
<dbReference type="InterPro" id="IPR006047">
    <property type="entry name" value="GH13_cat_dom"/>
</dbReference>
<dbReference type="Proteomes" id="UP000186400">
    <property type="component" value="Unassembled WGS sequence"/>
</dbReference>
<protein>
    <submittedName>
        <fullName evidence="5">Sucrose phosphorylase</fullName>
    </submittedName>
</protein>
<evidence type="ECO:0000259" key="4">
    <source>
        <dbReference type="SMART" id="SM00642"/>
    </source>
</evidence>
<dbReference type="InterPro" id="IPR033746">
    <property type="entry name" value="GGa_phosphorylase"/>
</dbReference>